<comment type="caution">
    <text evidence="2">The sequence shown here is derived from an EMBL/GenBank/DDBJ whole genome shotgun (WGS) entry which is preliminary data.</text>
</comment>
<protein>
    <submittedName>
        <fullName evidence="2">Uncharacterized protein</fullName>
    </submittedName>
</protein>
<name>A0ABP6FJV3_9ACTN</name>
<gene>
    <name evidence="2" type="ORF">GCM10010412_082620</name>
</gene>
<proteinExistence type="predicted"/>
<reference evidence="3" key="1">
    <citation type="journal article" date="2019" name="Int. J. Syst. Evol. Microbiol.">
        <title>The Global Catalogue of Microorganisms (GCM) 10K type strain sequencing project: providing services to taxonomists for standard genome sequencing and annotation.</title>
        <authorList>
            <consortium name="The Broad Institute Genomics Platform"/>
            <consortium name="The Broad Institute Genome Sequencing Center for Infectious Disease"/>
            <person name="Wu L."/>
            <person name="Ma J."/>
        </authorList>
    </citation>
    <scope>NUCLEOTIDE SEQUENCE [LARGE SCALE GENOMIC DNA]</scope>
    <source>
        <strain evidence="3">JCM 6835</strain>
    </source>
</reference>
<evidence type="ECO:0000256" key="1">
    <source>
        <dbReference type="SAM" id="MobiDB-lite"/>
    </source>
</evidence>
<feature type="region of interest" description="Disordered" evidence="1">
    <location>
        <begin position="22"/>
        <end position="62"/>
    </location>
</feature>
<feature type="compositionally biased region" description="Basic and acidic residues" evidence="1">
    <location>
        <begin position="22"/>
        <end position="44"/>
    </location>
</feature>
<keyword evidence="3" id="KW-1185">Reference proteome</keyword>
<dbReference type="EMBL" id="BAAATE010000034">
    <property type="protein sequence ID" value="GAA2691975.1"/>
    <property type="molecule type" value="Genomic_DNA"/>
</dbReference>
<dbReference type="Proteomes" id="UP001501666">
    <property type="component" value="Unassembled WGS sequence"/>
</dbReference>
<evidence type="ECO:0000313" key="2">
    <source>
        <dbReference type="EMBL" id="GAA2691975.1"/>
    </source>
</evidence>
<evidence type="ECO:0000313" key="3">
    <source>
        <dbReference type="Proteomes" id="UP001501666"/>
    </source>
</evidence>
<accession>A0ABP6FJV3</accession>
<sequence length="78" mass="9088">MHIAPIPVPWRRGRRLIVRGWVDHEEHSTEKKEAKDKRQPRDSLPEPEDSCGAQQYDGDTYEPPACTAELLCRAFRFL</sequence>
<organism evidence="2 3">
    <name type="scientific">Nonomuraea recticatena</name>
    <dbReference type="NCBI Taxonomy" id="46178"/>
    <lineage>
        <taxon>Bacteria</taxon>
        <taxon>Bacillati</taxon>
        <taxon>Actinomycetota</taxon>
        <taxon>Actinomycetes</taxon>
        <taxon>Streptosporangiales</taxon>
        <taxon>Streptosporangiaceae</taxon>
        <taxon>Nonomuraea</taxon>
    </lineage>
</organism>